<name>A0A9N9SXJ9_DIABA</name>
<dbReference type="AlphaFoldDB" id="A0A9N9SXJ9"/>
<evidence type="ECO:0000256" key="1">
    <source>
        <dbReference type="ARBA" id="ARBA00022729"/>
    </source>
</evidence>
<reference evidence="8" key="1">
    <citation type="submission" date="2022-01" db="EMBL/GenBank/DDBJ databases">
        <authorList>
            <person name="King R."/>
        </authorList>
    </citation>
    <scope>NUCLEOTIDE SEQUENCE</scope>
</reference>
<dbReference type="FunFam" id="2.40.10.10:FF:000028">
    <property type="entry name" value="Serine protease easter"/>
    <property type="match status" value="1"/>
</dbReference>
<evidence type="ECO:0000313" key="9">
    <source>
        <dbReference type="Proteomes" id="UP001153709"/>
    </source>
</evidence>
<sequence>MHLYLLILAYMLKGIVTQLPDPLLSPCPDIFYYEPQKEADKWVGVITIHTTEKLVGIWLTVKLDRKAELLGNWFGETYSTDNIDFRISNPEYILEAGPPVAIRFFIKYNPIGTPPKLDTIRLNGLTICPQQRQDLQTTTPKLHISKPKPTISSTIVVHTESDKYVTPNTNKIVSSSSLNKDLSLNNFNSQTIGGDGISDSSLYIDKPDVYIHSIGNVGHTHPIDNSNSLKDNILPNYSPSIDKPVRAAGGSFSGSSSTIAKPVKGVDTIITNNYNSPINRPIGTVNSNYPITNNPNIGTGNYYPPSTRPNGKLPEYPINNGRNRYPVETKPVDNPHLGYNVATTGDYGTNVPIGSDEKSMELIRENPNTIPNREVGAPSLYNELNVHANISPSNIQTPSHNSESRDSEEDFFPGDFNADKGASTENNLKKPLLEKQPTVGCGTVALKPKAFIAYGQDTTPGEWPWHAAVYHTKGITLRYICGASLISQTHVLIAAHCVTKPRAAIAVEPESILVYFGKYNLRTFGPETQDRDVSQITIHPNFNSSMFFNDIAIIKLSRPVEITDYVRPVCLWEDDTNLESIVNKDGTSVCNGDSGGSMVFPKRSSSGQNPVWQIRGIVSVGVALQTEGICDTSQYVIFTDVAKYLPWIKEVMNSN</sequence>
<evidence type="ECO:0000256" key="6">
    <source>
        <dbReference type="SAM" id="SignalP"/>
    </source>
</evidence>
<evidence type="ECO:0000256" key="2">
    <source>
        <dbReference type="ARBA" id="ARBA00023157"/>
    </source>
</evidence>
<keyword evidence="2" id="KW-1015">Disulfide bond</keyword>
<protein>
    <recommendedName>
        <fullName evidence="7">Peptidase S1 domain-containing protein</fullName>
    </recommendedName>
</protein>
<dbReference type="InterPro" id="IPR033116">
    <property type="entry name" value="TRYPSIN_SER"/>
</dbReference>
<feature type="chain" id="PRO_5040292469" description="Peptidase S1 domain-containing protein" evidence="6">
    <location>
        <begin position="18"/>
        <end position="655"/>
    </location>
</feature>
<dbReference type="CDD" id="cd00190">
    <property type="entry name" value="Tryp_SPc"/>
    <property type="match status" value="1"/>
</dbReference>
<dbReference type="PANTHER" id="PTHR24260:SF143">
    <property type="entry name" value="SERINE PROTEASE GD-LIKE PROTEIN"/>
    <property type="match status" value="1"/>
</dbReference>
<keyword evidence="1 6" id="KW-0732">Signal</keyword>
<dbReference type="InterPro" id="IPR009003">
    <property type="entry name" value="Peptidase_S1_PA"/>
</dbReference>
<dbReference type="GO" id="GO:0004252">
    <property type="term" value="F:serine-type endopeptidase activity"/>
    <property type="evidence" value="ECO:0007669"/>
    <property type="project" value="InterPro"/>
</dbReference>
<feature type="region of interest" description="Disordered" evidence="5">
    <location>
        <begin position="391"/>
        <end position="424"/>
    </location>
</feature>
<dbReference type="OrthoDB" id="6147874at2759"/>
<dbReference type="InterPro" id="IPR051333">
    <property type="entry name" value="CLIP_Serine_Protease"/>
</dbReference>
<evidence type="ECO:0000256" key="3">
    <source>
        <dbReference type="ARBA" id="ARBA00023180"/>
    </source>
</evidence>
<evidence type="ECO:0000313" key="8">
    <source>
        <dbReference type="EMBL" id="CAG9831457.1"/>
    </source>
</evidence>
<comment type="similarity">
    <text evidence="4">Belongs to the peptidase S1 family. CLIP subfamily.</text>
</comment>
<feature type="signal peptide" evidence="6">
    <location>
        <begin position="1"/>
        <end position="17"/>
    </location>
</feature>
<keyword evidence="9" id="KW-1185">Reference proteome</keyword>
<dbReference type="Proteomes" id="UP001153709">
    <property type="component" value="Chromosome 3"/>
</dbReference>
<feature type="domain" description="Peptidase S1" evidence="7">
    <location>
        <begin position="451"/>
        <end position="648"/>
    </location>
</feature>
<dbReference type="SUPFAM" id="SSF50494">
    <property type="entry name" value="Trypsin-like serine proteases"/>
    <property type="match status" value="1"/>
</dbReference>
<feature type="compositionally biased region" description="Polar residues" evidence="5">
    <location>
        <begin position="391"/>
        <end position="401"/>
    </location>
</feature>
<dbReference type="EMBL" id="OU898278">
    <property type="protein sequence ID" value="CAG9831457.1"/>
    <property type="molecule type" value="Genomic_DNA"/>
</dbReference>
<dbReference type="PRINTS" id="PR00722">
    <property type="entry name" value="CHYMOTRYPSIN"/>
</dbReference>
<dbReference type="Pfam" id="PF16030">
    <property type="entry name" value="GD_N"/>
    <property type="match status" value="1"/>
</dbReference>
<gene>
    <name evidence="8" type="ORF">DIABBA_LOCUS5043</name>
</gene>
<accession>A0A9N9SXJ9</accession>
<evidence type="ECO:0000256" key="4">
    <source>
        <dbReference type="ARBA" id="ARBA00024195"/>
    </source>
</evidence>
<dbReference type="InterPro" id="IPR043504">
    <property type="entry name" value="Peptidase_S1_PA_chymotrypsin"/>
</dbReference>
<dbReference type="GO" id="GO:0006508">
    <property type="term" value="P:proteolysis"/>
    <property type="evidence" value="ECO:0007669"/>
    <property type="project" value="InterPro"/>
</dbReference>
<dbReference type="InterPro" id="IPR001254">
    <property type="entry name" value="Trypsin_dom"/>
</dbReference>
<dbReference type="InterPro" id="IPR001314">
    <property type="entry name" value="Peptidase_S1A"/>
</dbReference>
<organism evidence="8 9">
    <name type="scientific">Diabrotica balteata</name>
    <name type="common">Banded cucumber beetle</name>
    <dbReference type="NCBI Taxonomy" id="107213"/>
    <lineage>
        <taxon>Eukaryota</taxon>
        <taxon>Metazoa</taxon>
        <taxon>Ecdysozoa</taxon>
        <taxon>Arthropoda</taxon>
        <taxon>Hexapoda</taxon>
        <taxon>Insecta</taxon>
        <taxon>Pterygota</taxon>
        <taxon>Neoptera</taxon>
        <taxon>Endopterygota</taxon>
        <taxon>Coleoptera</taxon>
        <taxon>Polyphaga</taxon>
        <taxon>Cucujiformia</taxon>
        <taxon>Chrysomeloidea</taxon>
        <taxon>Chrysomelidae</taxon>
        <taxon>Galerucinae</taxon>
        <taxon>Diabroticina</taxon>
        <taxon>Diabroticites</taxon>
        <taxon>Diabrotica</taxon>
    </lineage>
</organism>
<dbReference type="PANTHER" id="PTHR24260">
    <property type="match status" value="1"/>
</dbReference>
<evidence type="ECO:0000256" key="5">
    <source>
        <dbReference type="SAM" id="MobiDB-lite"/>
    </source>
</evidence>
<keyword evidence="3" id="KW-0325">Glycoprotein</keyword>
<dbReference type="Pfam" id="PF00089">
    <property type="entry name" value="Trypsin"/>
    <property type="match status" value="1"/>
</dbReference>
<dbReference type="InterPro" id="IPR031986">
    <property type="entry name" value="GD_N"/>
</dbReference>
<dbReference type="PROSITE" id="PS00135">
    <property type="entry name" value="TRYPSIN_SER"/>
    <property type="match status" value="1"/>
</dbReference>
<dbReference type="Gene3D" id="2.40.10.10">
    <property type="entry name" value="Trypsin-like serine proteases"/>
    <property type="match status" value="2"/>
</dbReference>
<proteinExistence type="inferred from homology"/>
<dbReference type="SMART" id="SM00020">
    <property type="entry name" value="Tryp_SPc"/>
    <property type="match status" value="1"/>
</dbReference>
<evidence type="ECO:0000259" key="7">
    <source>
        <dbReference type="SMART" id="SM00020"/>
    </source>
</evidence>